<evidence type="ECO:0000313" key="4">
    <source>
        <dbReference type="Proteomes" id="UP000552757"/>
    </source>
</evidence>
<dbReference type="Pfam" id="PF13561">
    <property type="entry name" value="adh_short_C2"/>
    <property type="match status" value="1"/>
</dbReference>
<dbReference type="EMBL" id="JACIEB010000007">
    <property type="protein sequence ID" value="MBB3983115.1"/>
    <property type="molecule type" value="Genomic_DNA"/>
</dbReference>
<dbReference type="PANTHER" id="PTHR42760">
    <property type="entry name" value="SHORT-CHAIN DEHYDROGENASES/REDUCTASES FAMILY MEMBER"/>
    <property type="match status" value="1"/>
</dbReference>
<comment type="caution">
    <text evidence="3">The sequence shown here is derived from an EMBL/GenBank/DDBJ whole genome shotgun (WGS) entry which is preliminary data.</text>
</comment>
<name>A0A7W6DM14_9SPHN</name>
<dbReference type="RefSeq" id="WP_183956138.1">
    <property type="nucleotide sequence ID" value="NZ_JACIEB010000007.1"/>
</dbReference>
<proteinExistence type="inferred from homology"/>
<sequence>MQRLEGRPAIITGAASGIGEATAKRLAGEGALVAVADINRPGAETVAHAIEQAGGRAISLFMDLNDEESIRAMIAATVDHFGGLRILHNNAADMRQWHLDEDMAVEHMDVAVWDSIFHANIRGTMLATKYALPALLASEDAAIINTSSGASLTGDLYRPAYGASKAAINNFTMYVATQYGKRGVRSNAISPGIVITAAASAANGEERYAALMRHVLSPRIGRPDDLAGVVAMLASDDGRYVNGQIISVDGGIRAHFAHVADVADEFWNDMEERHG</sequence>
<dbReference type="InterPro" id="IPR002347">
    <property type="entry name" value="SDR_fam"/>
</dbReference>
<dbReference type="InterPro" id="IPR036291">
    <property type="entry name" value="NAD(P)-bd_dom_sf"/>
</dbReference>
<dbReference type="Gene3D" id="3.40.50.720">
    <property type="entry name" value="NAD(P)-binding Rossmann-like Domain"/>
    <property type="match status" value="1"/>
</dbReference>
<dbReference type="Proteomes" id="UP000552757">
    <property type="component" value="Unassembled WGS sequence"/>
</dbReference>
<gene>
    <name evidence="3" type="ORF">GGR44_002802</name>
</gene>
<keyword evidence="4" id="KW-1185">Reference proteome</keyword>
<protein>
    <submittedName>
        <fullName evidence="3">NAD(P)-dependent dehydrogenase (Short-subunit alcohol dehydrogenase family)</fullName>
    </submittedName>
</protein>
<dbReference type="SUPFAM" id="SSF51735">
    <property type="entry name" value="NAD(P)-binding Rossmann-fold domains"/>
    <property type="match status" value="1"/>
</dbReference>
<comment type="catalytic activity">
    <reaction evidence="2">
        <text>2,5-dichlorocyclohexa-2,5-dien-1,4-diol + NAD(+) = 2,5-dichlorohydroquinone + NADH + H(+)</text>
        <dbReference type="Rhea" id="RHEA:15741"/>
        <dbReference type="ChEBI" id="CHEBI:15378"/>
        <dbReference type="ChEBI" id="CHEBI:27545"/>
        <dbReference type="ChEBI" id="CHEBI:28975"/>
        <dbReference type="ChEBI" id="CHEBI:57540"/>
        <dbReference type="ChEBI" id="CHEBI:57945"/>
    </reaction>
</comment>
<reference evidence="3 4" key="1">
    <citation type="submission" date="2020-08" db="EMBL/GenBank/DDBJ databases">
        <title>Genomic Encyclopedia of Type Strains, Phase IV (KMG-IV): sequencing the most valuable type-strain genomes for metagenomic binning, comparative biology and taxonomic classification.</title>
        <authorList>
            <person name="Goeker M."/>
        </authorList>
    </citation>
    <scope>NUCLEOTIDE SEQUENCE [LARGE SCALE GENOMIC DNA]</scope>
    <source>
        <strain evidence="3 4">DSM 29348</strain>
    </source>
</reference>
<dbReference type="PRINTS" id="PR00081">
    <property type="entry name" value="GDHRDH"/>
</dbReference>
<organism evidence="3 4">
    <name type="scientific">Sphingobium fontiphilum</name>
    <dbReference type="NCBI Taxonomy" id="944425"/>
    <lineage>
        <taxon>Bacteria</taxon>
        <taxon>Pseudomonadati</taxon>
        <taxon>Pseudomonadota</taxon>
        <taxon>Alphaproteobacteria</taxon>
        <taxon>Sphingomonadales</taxon>
        <taxon>Sphingomonadaceae</taxon>
        <taxon>Sphingobium</taxon>
    </lineage>
</organism>
<dbReference type="GO" id="GO:0016616">
    <property type="term" value="F:oxidoreductase activity, acting on the CH-OH group of donors, NAD or NADP as acceptor"/>
    <property type="evidence" value="ECO:0007669"/>
    <property type="project" value="TreeGrafter"/>
</dbReference>
<comment type="similarity">
    <text evidence="1">Belongs to the short-chain dehydrogenases/reductases (SDR) family.</text>
</comment>
<evidence type="ECO:0000256" key="1">
    <source>
        <dbReference type="ARBA" id="ARBA00006484"/>
    </source>
</evidence>
<dbReference type="FunFam" id="3.40.50.720:FF:000084">
    <property type="entry name" value="Short-chain dehydrogenase reductase"/>
    <property type="match status" value="1"/>
</dbReference>
<evidence type="ECO:0000256" key="2">
    <source>
        <dbReference type="ARBA" id="ARBA00051383"/>
    </source>
</evidence>
<dbReference type="AlphaFoldDB" id="A0A7W6DM14"/>
<accession>A0A7W6DM14</accession>
<evidence type="ECO:0000313" key="3">
    <source>
        <dbReference type="EMBL" id="MBB3983115.1"/>
    </source>
</evidence>